<organism evidence="1 2">
    <name type="scientific">Ruthenibacterium lactatiformans</name>
    <dbReference type="NCBI Taxonomy" id="1550024"/>
    <lineage>
        <taxon>Bacteria</taxon>
        <taxon>Bacillati</taxon>
        <taxon>Bacillota</taxon>
        <taxon>Clostridia</taxon>
        <taxon>Eubacteriales</taxon>
        <taxon>Oscillospiraceae</taxon>
        <taxon>Ruthenibacterium</taxon>
    </lineage>
</organism>
<evidence type="ECO:0000313" key="1">
    <source>
        <dbReference type="EMBL" id="KJF40523.1"/>
    </source>
</evidence>
<dbReference type="GeneID" id="42856245"/>
<gene>
    <name evidence="1" type="ORF">TQ39_06400</name>
</gene>
<evidence type="ECO:0000313" key="2">
    <source>
        <dbReference type="Proteomes" id="UP000032483"/>
    </source>
</evidence>
<dbReference type="Proteomes" id="UP000032483">
    <property type="component" value="Unassembled WGS sequence"/>
</dbReference>
<reference evidence="1" key="1">
    <citation type="submission" date="2015-02" db="EMBL/GenBank/DDBJ databases">
        <title>A novel member of the family Ruminococcaceae isolated from human feces.</title>
        <authorList>
            <person name="Shkoporov A.N."/>
            <person name="Chaplin A.V."/>
            <person name="Motuzova O.V."/>
            <person name="Kafarskaia L.I."/>
            <person name="Khokhlova E.V."/>
            <person name="Efimov B.A."/>
        </authorList>
    </citation>
    <scope>NUCLEOTIDE SEQUENCE [LARGE SCALE GENOMIC DNA]</scope>
    <source>
        <strain evidence="1">585-1</strain>
    </source>
</reference>
<proteinExistence type="predicted"/>
<accession>A0A0D8J3Z7</accession>
<sequence>MNSDKQGRAMCACGGSSGAAPGAEPAAAVPQCRCRTAPRAPSPAQNITAAIAAADLTGTGFLRLRSFAASNAQPVPDVIVTISQRSGTGIPDKTVTTGPEALSDDVAIACPPRSYSLDENNRTVLPYAVVDVTAEHEGYDPVHVAGVQVFDGEVSLLELLMIPVEEDETAAYTVRSLPEDFDIPTHKLFEGGESSGPTPLSACRPRILDQPIIPEKIMVHLGRPSANVQNVTVSFRDYIKNVASSEVYPTWVGSTNPTIPGL</sequence>
<name>A0A0D8J3Z7_9FIRM</name>
<comment type="caution">
    <text evidence="1">The sequence shown here is derived from an EMBL/GenBank/DDBJ whole genome shotgun (WGS) entry which is preliminary data.</text>
</comment>
<dbReference type="PATRIC" id="fig|1550024.3.peg.1440"/>
<dbReference type="AlphaFoldDB" id="A0A0D8J3Z7"/>
<dbReference type="EMBL" id="JXXK01000006">
    <property type="protein sequence ID" value="KJF40523.1"/>
    <property type="molecule type" value="Genomic_DNA"/>
</dbReference>
<keyword evidence="2" id="KW-1185">Reference proteome</keyword>
<protein>
    <submittedName>
        <fullName evidence="1">Uncharacterized protein</fullName>
    </submittedName>
</protein>
<dbReference type="RefSeq" id="WP_050004933.1">
    <property type="nucleotide sequence ID" value="NZ_DAWBJP010000001.1"/>
</dbReference>